<name>A0AAU7DLB9_9BACT</name>
<dbReference type="EMBL" id="CP121196">
    <property type="protein sequence ID" value="XBH18694.1"/>
    <property type="molecule type" value="Genomic_DNA"/>
</dbReference>
<keyword evidence="1" id="KW-0472">Membrane</keyword>
<proteinExistence type="predicted"/>
<keyword evidence="1" id="KW-0812">Transmembrane</keyword>
<dbReference type="RefSeq" id="WP_348263920.1">
    <property type="nucleotide sequence ID" value="NZ_CP121196.1"/>
</dbReference>
<dbReference type="AlphaFoldDB" id="A0AAU7DLB9"/>
<gene>
    <name evidence="2" type="ORF">P8935_05125</name>
</gene>
<accession>A0AAU7DLB9</accession>
<evidence type="ECO:0008006" key="3">
    <source>
        <dbReference type="Google" id="ProtNLM"/>
    </source>
</evidence>
<evidence type="ECO:0000313" key="2">
    <source>
        <dbReference type="EMBL" id="XBH18694.1"/>
    </source>
</evidence>
<feature type="transmembrane region" description="Helical" evidence="1">
    <location>
        <begin position="253"/>
        <end position="271"/>
    </location>
</feature>
<feature type="transmembrane region" description="Helical" evidence="1">
    <location>
        <begin position="108"/>
        <end position="128"/>
    </location>
</feature>
<protein>
    <recommendedName>
        <fullName evidence="3">SMODS and SLOG-associating 2TM effector domain-containing protein</fullName>
    </recommendedName>
</protein>
<feature type="transmembrane region" description="Helical" evidence="1">
    <location>
        <begin position="287"/>
        <end position="308"/>
    </location>
</feature>
<feature type="transmembrane region" description="Helical" evidence="1">
    <location>
        <begin position="134"/>
        <end position="156"/>
    </location>
</feature>
<evidence type="ECO:0000256" key="1">
    <source>
        <dbReference type="SAM" id="Phobius"/>
    </source>
</evidence>
<reference evidence="2" key="1">
    <citation type="submission" date="2023-03" db="EMBL/GenBank/DDBJ databases">
        <title>Edaphobacter sp.</title>
        <authorList>
            <person name="Huber K.J."/>
            <person name="Papendorf J."/>
            <person name="Pilke C."/>
            <person name="Bunk B."/>
            <person name="Sproeer C."/>
            <person name="Pester M."/>
        </authorList>
    </citation>
    <scope>NUCLEOTIDE SEQUENCE</scope>
    <source>
        <strain evidence="2">DSM 110680</strain>
    </source>
</reference>
<organism evidence="2">
    <name type="scientific">Telmatobacter sp. DSM 110680</name>
    <dbReference type="NCBI Taxonomy" id="3036704"/>
    <lineage>
        <taxon>Bacteria</taxon>
        <taxon>Pseudomonadati</taxon>
        <taxon>Acidobacteriota</taxon>
        <taxon>Terriglobia</taxon>
        <taxon>Terriglobales</taxon>
        <taxon>Acidobacteriaceae</taxon>
        <taxon>Telmatobacter</taxon>
    </lineage>
</organism>
<keyword evidence="1" id="KW-1133">Transmembrane helix</keyword>
<sequence>MQQSQLLIALWDGEPSVAKDGTQEIVSFAGGIGRPVIWIHSKTGAIQILNEPALKRIQQTHDQELNFLNGLSDMGETLLTDSPAELARAWLQKLDKNASRFAPQVRRLSSIPIMYTAAAAFSSGAGLQMPHSKVWLGIGTALGITAAAIPIVLRLSQRQTRWARTRTAAEVCRSVLALWDSPDEYQVIGPEIIPELAGALRSLKLLRALDGSRSEMALDEFKRRYRLERISQQLQYFSTHAVQSGSEARNYRIASCLCIGLAILISMWLFVDGKELAIAHSFVGKRGLAVAVSALFQLATISGAFLIVKDCKRRQWRYRELHNCLKEWDSELSALRTWTTVMNVTCRVERALLVELLEWRFLVRNVKLTRK</sequence>